<dbReference type="Proteomes" id="UP000054632">
    <property type="component" value="Unassembled WGS sequence"/>
</dbReference>
<dbReference type="AlphaFoldDB" id="A0A0V1AJF5"/>
<protein>
    <submittedName>
        <fullName evidence="1">Uncharacterized protein</fullName>
    </submittedName>
</protein>
<reference evidence="1 2" key="1">
    <citation type="submission" date="2015-01" db="EMBL/GenBank/DDBJ databases">
        <title>Evolution of Trichinella species and genotypes.</title>
        <authorList>
            <person name="Korhonen P.K."/>
            <person name="Edoardo P."/>
            <person name="Giuseppe L.R."/>
            <person name="Gasser R.B."/>
        </authorList>
    </citation>
    <scope>NUCLEOTIDE SEQUENCE [LARGE SCALE GENOMIC DNA]</scope>
    <source>
        <strain evidence="1">ISS13</strain>
    </source>
</reference>
<organism evidence="1 2">
    <name type="scientific">Trichinella pseudospiralis</name>
    <name type="common">Parasitic roundworm</name>
    <dbReference type="NCBI Taxonomy" id="6337"/>
    <lineage>
        <taxon>Eukaryota</taxon>
        <taxon>Metazoa</taxon>
        <taxon>Ecdysozoa</taxon>
        <taxon>Nematoda</taxon>
        <taxon>Enoplea</taxon>
        <taxon>Dorylaimia</taxon>
        <taxon>Trichinellida</taxon>
        <taxon>Trichinellidae</taxon>
        <taxon>Trichinella</taxon>
    </lineage>
</organism>
<dbReference type="EMBL" id="JYDR01006610">
    <property type="protein sequence ID" value="KRY24766.1"/>
    <property type="molecule type" value="Genomic_DNA"/>
</dbReference>
<evidence type="ECO:0000313" key="2">
    <source>
        <dbReference type="Proteomes" id="UP000054632"/>
    </source>
</evidence>
<accession>A0A0V1AJF5</accession>
<evidence type="ECO:0000313" key="1">
    <source>
        <dbReference type="EMBL" id="KRY24766.1"/>
    </source>
</evidence>
<proteinExistence type="predicted"/>
<gene>
    <name evidence="1" type="ORF">T4A_4813</name>
</gene>
<sequence length="30" mass="3591">MFILINYCVFQNFGERNLISREVCNQVNPE</sequence>
<comment type="caution">
    <text evidence="1">The sequence shown here is derived from an EMBL/GenBank/DDBJ whole genome shotgun (WGS) entry which is preliminary data.</text>
</comment>
<name>A0A0V1AJF5_TRIPS</name>